<dbReference type="PANTHER" id="PTHR46943">
    <property type="entry name" value="PENTRAXIN-RELATED PROTEIN PTX3"/>
    <property type="match status" value="1"/>
</dbReference>
<evidence type="ECO:0000313" key="5">
    <source>
        <dbReference type="EMBL" id="GII81276.1"/>
    </source>
</evidence>
<evidence type="ECO:0000256" key="2">
    <source>
        <dbReference type="ARBA" id="ARBA00023157"/>
    </source>
</evidence>
<feature type="compositionally biased region" description="Pro residues" evidence="3">
    <location>
        <begin position="40"/>
        <end position="49"/>
    </location>
</feature>
<sequence>MLMALGDKGRSRRALAQVTAVLAVLTCLYAAGPEAVAASPEPPAQPPPGASATEAGASALARSSGRPVEVLSQRGEHRTVNALPSGSFEVTDQLRPVRTRRDGHWVGIDTTLRRDGSSLVPGATTVDLRLSGGGQEPLVRMSRAGRELALSWPGPLPEPVLDGDTAVYQGVLGSDVDLRVRALPDGFAHTLVIKTAAAARDPRLARLAFGLDSARLSVDRDATGVLRAKDTGTGEAVFEAPSPVMWDSSPAAGALTTARERDLGKGPAEGSRTAKVRVGLGGRQLALIPDQGLLTSPATTFPVYVDPVWQTSAAYYWGMVSSGYPSENYPKFNGNATEGMGRCEVAKDGRCVKNQTKRLFYRMKLPSIKGKYIESAEFVAYETAAYDCHNSTSVQLWRAGTLTSGATWNNTGDAWLEHLASRDVAYCSRAPVEFGGSKLRANVQSAVNKGYSTITFGLKAYSESSMTWWKRFADDAYLRIQYNRPPNQPSTGSMFASPGTKCVASGEAQWVNDLSILYAYLSDPDSEDAKKVQGQFTLHWADKADGSDWGAKWTSALTPALTTGSRHQIKLPASIPQKKRIGWGVRAWDGVQWGPWSYDGAQTGCYFYYDPSVPAAPSVSSAEYPGDQSWHGGVGDAGAFTISDPAKAAARYELRLNGAALSTVTTTGGAARQVAVAPDRSGPNLLTVQAFTQAGQNSAPTTYEFWARAGADAAARFTLDEAAGATTVAGTGPGTAAYVRGGATLGAAGQEGTALTLDGASGYAETNLPVLRTQESFTVSAWVRPAALGMVNALAQDGAHQSGFQLGINPSGQPEFKMPGADTAGDGGGVWYSAMAGGGLPLDTWTHLTGVYDQPAGQLRLYVGGRLAGTAGGVRAWQAAGALQIGRSKYNDAQVNQWPGGIDEIKLYQRAVSDQEAEQLAAGASPSGLAAYWPLDEEAGAGRVHGPAAAVQAALNGGATLGQDGQDGTALRLDGSTGHAATTGPVVDTTKSFSVSAWVRLETGALDKNYTALSQDGLRKSGFYLKYDGGLKKWVFAKAKTDTDESGWYQAVSKATPAANSWTHLVGVYDAVTRKLNIYVNGDQGTDSGPLDAVWHAGGGLQIGRSKWLGGYVDQLPGVLDDVRIYDRVLGPTEAEELVTQHPVVKGRWKLNIGGEGEPAGAQNLTLQGGAVIDHAAGFRYISSAGLLLNGTTAYAETATPPLRTGESFTVAGWIRNMGRPQTARTVFSQAGVNANAFALRYVPDPADPDAGGWRFQMRNADSTAAAELRQAEHSGFTESDWDHLAIVYDALRDRMSLYVNGQLEETSLGVSQEDQVLGFTATGGGLQVGRDRFGGEFWPDAIDDVWAYQGALNKEQVEMLAVGGELDTASGP</sequence>
<dbReference type="Gene3D" id="2.60.120.200">
    <property type="match status" value="3"/>
</dbReference>
<evidence type="ECO:0000256" key="3">
    <source>
        <dbReference type="SAM" id="MobiDB-lite"/>
    </source>
</evidence>
<keyword evidence="2" id="KW-1015">Disulfide bond</keyword>
<feature type="domain" description="LamG-like jellyroll fold" evidence="4">
    <location>
        <begin position="1207"/>
        <end position="1356"/>
    </location>
</feature>
<dbReference type="InterPro" id="IPR006558">
    <property type="entry name" value="LamG-like"/>
</dbReference>
<feature type="domain" description="LamG-like jellyroll fold" evidence="4">
    <location>
        <begin position="775"/>
        <end position="915"/>
    </location>
</feature>
<protein>
    <recommendedName>
        <fullName evidence="4">LamG-like jellyroll fold domain-containing protein</fullName>
    </recommendedName>
</protein>
<dbReference type="SMART" id="SM00560">
    <property type="entry name" value="LamGL"/>
    <property type="match status" value="3"/>
</dbReference>
<comment type="caution">
    <text evidence="5">The sequence shown here is derived from an EMBL/GenBank/DDBJ whole genome shotgun (WGS) entry which is preliminary data.</text>
</comment>
<gene>
    <name evidence="5" type="ORF">Sru01_62580</name>
</gene>
<dbReference type="Pfam" id="PF13385">
    <property type="entry name" value="Laminin_G_3"/>
    <property type="match status" value="3"/>
</dbReference>
<dbReference type="GO" id="GO:0006955">
    <property type="term" value="P:immune response"/>
    <property type="evidence" value="ECO:0007669"/>
    <property type="project" value="InterPro"/>
</dbReference>
<dbReference type="InterPro" id="IPR013320">
    <property type="entry name" value="ConA-like_dom_sf"/>
</dbReference>
<reference evidence="5" key="1">
    <citation type="submission" date="2021-01" db="EMBL/GenBank/DDBJ databases">
        <title>Whole genome shotgun sequence of Sphaerisporangium rufum NBRC 109079.</title>
        <authorList>
            <person name="Komaki H."/>
            <person name="Tamura T."/>
        </authorList>
    </citation>
    <scope>NUCLEOTIDE SEQUENCE</scope>
    <source>
        <strain evidence="5">NBRC 109079</strain>
    </source>
</reference>
<dbReference type="SUPFAM" id="SSF49899">
    <property type="entry name" value="Concanavalin A-like lectins/glucanases"/>
    <property type="match status" value="3"/>
</dbReference>
<evidence type="ECO:0000313" key="6">
    <source>
        <dbReference type="Proteomes" id="UP000655287"/>
    </source>
</evidence>
<proteinExistence type="predicted"/>
<keyword evidence="6" id="KW-1185">Reference proteome</keyword>
<evidence type="ECO:0000256" key="1">
    <source>
        <dbReference type="ARBA" id="ARBA00022729"/>
    </source>
</evidence>
<name>A0A919R7V2_9ACTN</name>
<organism evidence="5 6">
    <name type="scientific">Sphaerisporangium rufum</name>
    <dbReference type="NCBI Taxonomy" id="1381558"/>
    <lineage>
        <taxon>Bacteria</taxon>
        <taxon>Bacillati</taxon>
        <taxon>Actinomycetota</taxon>
        <taxon>Actinomycetes</taxon>
        <taxon>Streptosporangiales</taxon>
        <taxon>Streptosporangiaceae</taxon>
        <taxon>Sphaerisporangium</taxon>
    </lineage>
</organism>
<feature type="domain" description="LamG-like jellyroll fold" evidence="4">
    <location>
        <begin position="991"/>
        <end position="1133"/>
    </location>
</feature>
<dbReference type="EMBL" id="BOOU01000094">
    <property type="protein sequence ID" value="GII81276.1"/>
    <property type="molecule type" value="Genomic_DNA"/>
</dbReference>
<feature type="compositionally biased region" description="Low complexity" evidence="3">
    <location>
        <begin position="50"/>
        <end position="66"/>
    </location>
</feature>
<keyword evidence="1" id="KW-0732">Signal</keyword>
<evidence type="ECO:0000259" key="4">
    <source>
        <dbReference type="SMART" id="SM00560"/>
    </source>
</evidence>
<dbReference type="PANTHER" id="PTHR46943:SF1">
    <property type="entry name" value="PENTRAXIN-RELATED PROTEIN PTX3"/>
    <property type="match status" value="1"/>
</dbReference>
<dbReference type="InterPro" id="IPR042837">
    <property type="entry name" value="PTX3"/>
</dbReference>
<feature type="region of interest" description="Disordered" evidence="3">
    <location>
        <begin position="36"/>
        <end position="72"/>
    </location>
</feature>
<dbReference type="Proteomes" id="UP000655287">
    <property type="component" value="Unassembled WGS sequence"/>
</dbReference>
<accession>A0A919R7V2</accession>